<keyword evidence="2" id="KW-1185">Reference proteome</keyword>
<comment type="caution">
    <text evidence="1">The sequence shown here is derived from an EMBL/GenBank/DDBJ whole genome shotgun (WGS) entry which is preliminary data.</text>
</comment>
<accession>A0A834J0L8</accession>
<dbReference type="Proteomes" id="UP000617340">
    <property type="component" value="Unassembled WGS sequence"/>
</dbReference>
<dbReference type="AlphaFoldDB" id="A0A834J0L8"/>
<proteinExistence type="predicted"/>
<gene>
    <name evidence="1" type="ORF">HZH68_016996</name>
</gene>
<name>A0A834J0L8_VESGE</name>
<reference evidence="1" key="1">
    <citation type="journal article" date="2020" name="G3 (Bethesda)">
        <title>High-Quality Assemblies for Three Invasive Social Wasps from the &lt;i&gt;Vespula&lt;/i&gt; Genus.</title>
        <authorList>
            <person name="Harrop T.W.R."/>
            <person name="Guhlin J."/>
            <person name="McLaughlin G.M."/>
            <person name="Permina E."/>
            <person name="Stockwell P."/>
            <person name="Gilligan J."/>
            <person name="Le Lec M.F."/>
            <person name="Gruber M.A.M."/>
            <person name="Quinn O."/>
            <person name="Lovegrove M."/>
            <person name="Duncan E.J."/>
            <person name="Remnant E.J."/>
            <person name="Van Eeckhoven J."/>
            <person name="Graham B."/>
            <person name="Knapp R.A."/>
            <person name="Langford K.W."/>
            <person name="Kronenberg Z."/>
            <person name="Press M.O."/>
            <person name="Eacker S.M."/>
            <person name="Wilson-Rankin E.E."/>
            <person name="Purcell J."/>
            <person name="Lester P.J."/>
            <person name="Dearden P.K."/>
        </authorList>
    </citation>
    <scope>NUCLEOTIDE SEQUENCE</scope>
    <source>
        <strain evidence="1">Linc-1</strain>
    </source>
</reference>
<dbReference type="EMBL" id="JACSDZ010000025">
    <property type="protein sequence ID" value="KAF7379151.1"/>
    <property type="molecule type" value="Genomic_DNA"/>
</dbReference>
<evidence type="ECO:0000313" key="2">
    <source>
        <dbReference type="Proteomes" id="UP000617340"/>
    </source>
</evidence>
<sequence length="101" mass="11780">MTVTYTAEVATCRGLGLNFLAHLVTLWPISSRPSLLYYTWMRSLRVVRYSYHVLKVYPIKEFEELKFRKDGVLVHSLEKISHEFVSSGFIKAKFLSSTYNL</sequence>
<protein>
    <submittedName>
        <fullName evidence="1">Uncharacterized protein</fullName>
    </submittedName>
</protein>
<organism evidence="1 2">
    <name type="scientific">Vespula germanica</name>
    <name type="common">German yellow jacket</name>
    <name type="synonym">Paravespula germanica</name>
    <dbReference type="NCBI Taxonomy" id="30212"/>
    <lineage>
        <taxon>Eukaryota</taxon>
        <taxon>Metazoa</taxon>
        <taxon>Ecdysozoa</taxon>
        <taxon>Arthropoda</taxon>
        <taxon>Hexapoda</taxon>
        <taxon>Insecta</taxon>
        <taxon>Pterygota</taxon>
        <taxon>Neoptera</taxon>
        <taxon>Endopterygota</taxon>
        <taxon>Hymenoptera</taxon>
        <taxon>Apocrita</taxon>
        <taxon>Aculeata</taxon>
        <taxon>Vespoidea</taxon>
        <taxon>Vespidae</taxon>
        <taxon>Vespinae</taxon>
        <taxon>Vespula</taxon>
    </lineage>
</organism>
<evidence type="ECO:0000313" key="1">
    <source>
        <dbReference type="EMBL" id="KAF7379151.1"/>
    </source>
</evidence>